<protein>
    <submittedName>
        <fullName evidence="1">Uncharacterized protein</fullName>
    </submittedName>
</protein>
<evidence type="ECO:0000313" key="1">
    <source>
        <dbReference type="EMBL" id="EWZ42645.1"/>
    </source>
</evidence>
<accession>W9KKX0</accession>
<reference evidence="1" key="1">
    <citation type="submission" date="2011-06" db="EMBL/GenBank/DDBJ databases">
        <title>The Genome Sequence of Fusarium oxysporum Fo47.</title>
        <authorList>
            <consortium name="The Broad Institute Genome Sequencing Platform"/>
            <person name="Ma L.-J."/>
            <person name="Gale L.R."/>
            <person name="Schwartz D.C."/>
            <person name="Zhou S."/>
            <person name="Corby-Kistler H."/>
            <person name="Young S.K."/>
            <person name="Zeng Q."/>
            <person name="Gargeya S."/>
            <person name="Fitzgerald M."/>
            <person name="Haas B."/>
            <person name="Abouelleil A."/>
            <person name="Alvarado L."/>
            <person name="Arachchi H.M."/>
            <person name="Berlin A."/>
            <person name="Brown A."/>
            <person name="Chapman S.B."/>
            <person name="Chen Z."/>
            <person name="Dunbar C."/>
            <person name="Freedman E."/>
            <person name="Gearin G."/>
            <person name="Gellesch M."/>
            <person name="Goldberg J."/>
            <person name="Griggs A."/>
            <person name="Gujja S."/>
            <person name="Heiman D."/>
            <person name="Howarth C."/>
            <person name="Larson L."/>
            <person name="Lui A."/>
            <person name="MacDonald P.J.P."/>
            <person name="Mehta T."/>
            <person name="Montmayeur A."/>
            <person name="Murphy C."/>
            <person name="Neiman D."/>
            <person name="Pearson M."/>
            <person name="Priest M."/>
            <person name="Roberts A."/>
            <person name="Saif S."/>
            <person name="Shea T."/>
            <person name="Shenoy N."/>
            <person name="Sisk P."/>
            <person name="Stolte C."/>
            <person name="Sykes S."/>
            <person name="Wortman J."/>
            <person name="Nusbaum C."/>
            <person name="Birren B."/>
        </authorList>
    </citation>
    <scope>NUCLEOTIDE SEQUENCE [LARGE SCALE GENOMIC DNA]</scope>
    <source>
        <strain evidence="1">Fo47</strain>
    </source>
</reference>
<proteinExistence type="predicted"/>
<organism evidence="1">
    <name type="scientific">Fusarium oxysporum Fo47</name>
    <dbReference type="NCBI Taxonomy" id="660027"/>
    <lineage>
        <taxon>Eukaryota</taxon>
        <taxon>Fungi</taxon>
        <taxon>Dikarya</taxon>
        <taxon>Ascomycota</taxon>
        <taxon>Pezizomycotina</taxon>
        <taxon>Sordariomycetes</taxon>
        <taxon>Hypocreomycetidae</taxon>
        <taxon>Hypocreales</taxon>
        <taxon>Nectriaceae</taxon>
        <taxon>Fusarium</taxon>
        <taxon>Fusarium oxysporum species complex</taxon>
    </lineage>
</organism>
<sequence>MADSLQTLCARSDRRLGPLVASSPSNPYTDACTRMRRISGMRPADCL</sequence>
<dbReference type="EMBL" id="JH717899">
    <property type="protein sequence ID" value="EWZ42645.1"/>
    <property type="molecule type" value="Genomic_DNA"/>
</dbReference>
<dbReference type="VEuPathDB" id="FungiDB:FOZG_07499"/>
<name>W9KKX0_FUSOX</name>
<dbReference type="AlphaFoldDB" id="W9KKX0"/>
<dbReference type="Proteomes" id="UP000030766">
    <property type="component" value="Unassembled WGS sequence"/>
</dbReference>
<reference evidence="1" key="2">
    <citation type="submission" date="2012-06" db="EMBL/GenBank/DDBJ databases">
        <title>Annotation of the Genome Sequence of Fusarium oxysporum Fo47.</title>
        <authorList>
            <consortium name="The Broad Institute Genomics Platform"/>
            <person name="Ma L.-J."/>
            <person name="Corby-Kistler H."/>
            <person name="Broz K."/>
            <person name="Gale L.R."/>
            <person name="Jonkers W."/>
            <person name="O'Donnell K."/>
            <person name="Ploetz R."/>
            <person name="Steinberg C."/>
            <person name="Schwartz D.C."/>
            <person name="VanEtten H."/>
            <person name="Zhou S."/>
            <person name="Young S.K."/>
            <person name="Zeng Q."/>
            <person name="Gargeya S."/>
            <person name="Fitzgerald M."/>
            <person name="Abouelleil A."/>
            <person name="Alvarado L."/>
            <person name="Chapman S.B."/>
            <person name="Gainer-Dewar J."/>
            <person name="Goldberg J."/>
            <person name="Griggs A."/>
            <person name="Gujja S."/>
            <person name="Hansen M."/>
            <person name="Howarth C."/>
            <person name="Imamovic A."/>
            <person name="Ireland A."/>
            <person name="Larimer J."/>
            <person name="McCowan C."/>
            <person name="Murphy C."/>
            <person name="Pearson M."/>
            <person name="Poon T.W."/>
            <person name="Priest M."/>
            <person name="Roberts A."/>
            <person name="Saif S."/>
            <person name="Shea T."/>
            <person name="Sykes S."/>
            <person name="Wortman J."/>
            <person name="Nusbaum C."/>
            <person name="Birren B."/>
        </authorList>
    </citation>
    <scope>NUCLEOTIDE SEQUENCE</scope>
    <source>
        <strain evidence="1">Fo47</strain>
    </source>
</reference>
<gene>
    <name evidence="1" type="ORF">FOZG_07499</name>
</gene>
<dbReference type="HOGENOM" id="CLU_3175467_0_0_1"/>